<reference evidence="7" key="1">
    <citation type="journal article" date="2015" name="PLoS Genet.">
        <title>Genome Sequence and Transcriptome Analyses of Chrysochromulina tobin: Metabolic Tools for Enhanced Algal Fitness in the Prominent Order Prymnesiales (Haptophyceae).</title>
        <authorList>
            <person name="Hovde B.T."/>
            <person name="Deodato C.R."/>
            <person name="Hunsperger H.M."/>
            <person name="Ryken S.A."/>
            <person name="Yost W."/>
            <person name="Jha R.K."/>
            <person name="Patterson J."/>
            <person name="Monnat R.J. Jr."/>
            <person name="Barlow S.B."/>
            <person name="Starkenburg S.R."/>
            <person name="Cattolico R.A."/>
        </authorList>
    </citation>
    <scope>NUCLEOTIDE SEQUENCE</scope>
    <source>
        <strain evidence="7">CCMP291</strain>
    </source>
</reference>
<dbReference type="InterPro" id="IPR045110">
    <property type="entry name" value="XMAP215"/>
</dbReference>
<evidence type="ECO:0000259" key="5">
    <source>
        <dbReference type="PROSITE" id="PS50127"/>
    </source>
</evidence>
<feature type="domain" description="UBC core" evidence="5">
    <location>
        <begin position="116"/>
        <end position="288"/>
    </location>
</feature>
<feature type="non-terminal residue" evidence="6">
    <location>
        <position position="573"/>
    </location>
</feature>
<dbReference type="AlphaFoldDB" id="A0A0M0JCR1"/>
<organism evidence="6 7">
    <name type="scientific">Chrysochromulina tobinii</name>
    <dbReference type="NCBI Taxonomy" id="1460289"/>
    <lineage>
        <taxon>Eukaryota</taxon>
        <taxon>Haptista</taxon>
        <taxon>Haptophyta</taxon>
        <taxon>Prymnesiophyceae</taxon>
        <taxon>Prymnesiales</taxon>
        <taxon>Chrysochromulinaceae</taxon>
        <taxon>Chrysochromulina</taxon>
    </lineage>
</organism>
<dbReference type="Pfam" id="PF21041">
    <property type="entry name" value="XMAP215_CLASP_TOG"/>
    <property type="match status" value="1"/>
</dbReference>
<comment type="caution">
    <text evidence="6">The sequence shown here is derived from an EMBL/GenBank/DDBJ whole genome shotgun (WGS) entry which is preliminary data.</text>
</comment>
<evidence type="ECO:0000256" key="2">
    <source>
        <dbReference type="ARBA" id="ARBA00022490"/>
    </source>
</evidence>
<comment type="subcellular location">
    <subcellularLocation>
        <location evidence="1">Cytoplasm</location>
        <location evidence="1">Cytoskeleton</location>
    </subcellularLocation>
</comment>
<dbReference type="GO" id="GO:0061863">
    <property type="term" value="F:microtubule plus end polymerase"/>
    <property type="evidence" value="ECO:0007669"/>
    <property type="project" value="InterPro"/>
</dbReference>
<dbReference type="InterPro" id="IPR000608">
    <property type="entry name" value="UBC"/>
</dbReference>
<evidence type="ECO:0000256" key="1">
    <source>
        <dbReference type="ARBA" id="ARBA00004245"/>
    </source>
</evidence>
<dbReference type="SMART" id="SM01349">
    <property type="entry name" value="TOG"/>
    <property type="match status" value="1"/>
</dbReference>
<dbReference type="PANTHER" id="PTHR12609">
    <property type="entry name" value="MICROTUBULE ASSOCIATED PROTEIN XMAP215"/>
    <property type="match status" value="1"/>
</dbReference>
<dbReference type="CDD" id="cd23802">
    <property type="entry name" value="UBCc_UBE2Q"/>
    <property type="match status" value="1"/>
</dbReference>
<name>A0A0M0JCR1_9EUKA</name>
<evidence type="ECO:0000313" key="6">
    <source>
        <dbReference type="EMBL" id="KOO24381.1"/>
    </source>
</evidence>
<dbReference type="GO" id="GO:0005856">
    <property type="term" value="C:cytoskeleton"/>
    <property type="evidence" value="ECO:0007669"/>
    <property type="project" value="UniProtKB-SubCell"/>
</dbReference>
<dbReference type="GO" id="GO:0007051">
    <property type="term" value="P:spindle organization"/>
    <property type="evidence" value="ECO:0007669"/>
    <property type="project" value="InterPro"/>
</dbReference>
<accession>A0A0M0JCR1</accession>
<dbReference type="InterPro" id="IPR048491">
    <property type="entry name" value="XMAP215_CLASP_TOG"/>
</dbReference>
<dbReference type="InterPro" id="IPR034085">
    <property type="entry name" value="TOG"/>
</dbReference>
<evidence type="ECO:0000256" key="3">
    <source>
        <dbReference type="ARBA" id="ARBA00023212"/>
    </source>
</evidence>
<dbReference type="InterPro" id="IPR011989">
    <property type="entry name" value="ARM-like"/>
</dbReference>
<evidence type="ECO:0000313" key="7">
    <source>
        <dbReference type="Proteomes" id="UP000037460"/>
    </source>
</evidence>
<dbReference type="Gene3D" id="3.10.110.10">
    <property type="entry name" value="Ubiquitin Conjugating Enzyme"/>
    <property type="match status" value="1"/>
</dbReference>
<dbReference type="InterPro" id="IPR016135">
    <property type="entry name" value="UBQ-conjugating_enzyme/RWD"/>
</dbReference>
<dbReference type="GO" id="GO:0030951">
    <property type="term" value="P:establishment or maintenance of microtubule cytoskeleton polarity"/>
    <property type="evidence" value="ECO:0007669"/>
    <property type="project" value="InterPro"/>
</dbReference>
<keyword evidence="7" id="KW-1185">Reference proteome</keyword>
<feature type="compositionally biased region" description="Acidic residues" evidence="4">
    <location>
        <begin position="81"/>
        <end position="90"/>
    </location>
</feature>
<feature type="region of interest" description="Disordered" evidence="4">
    <location>
        <begin position="1"/>
        <end position="37"/>
    </location>
</feature>
<dbReference type="SUPFAM" id="SSF54495">
    <property type="entry name" value="UBC-like"/>
    <property type="match status" value="1"/>
</dbReference>
<sequence length="573" mass="59348">MADMARAEASASPPQSGIASASASASASSASCEGGGASTTVSIHAAAAVAGLSFDGGSSSRPLVQPTFANVPPPPPPAPVAEEELEDDDDQAEAAAERLMQSVERGFAAAKAKGVPAATRLLKELRQVCSSVNGLELELVNDDLQVWQVSLFDWAFDEESPLHKDLQSLSESKDDLVPLVLQIRFPDDFPFTPPLVFCASPTLHSEYVFDGALCMEMLIDWQPTYGNVETMLVQVTAFLSHSSARVASCVGKGAIAAATAAAAAAAGAGDDEASAASIAATQEKAKRAYENLKAFHDKKGFTTMAENAPANSLEDIPLAQVKSTFNVAEHAESDVSAAAGPLAKRLADGNPQVRKAAYSELAELFALADEPSVFDEYAARIVEILCDKMPATQGSALDAATAFLRGAPAELAQAQAGPMATTIVDKHLARPKALEALLYLVEVGGASHVQIALALGAASKIVKTRAAALKALAQAVRLFGGSAFDLGALALVLAPAKGVDGNLEHRDKESLTDNLVIGAAKAQGWQGRKAAAEQLISLLDGREALVPADYSALAQGLKKVLDLEMNLGVVSVA</sequence>
<dbReference type="Pfam" id="PF00179">
    <property type="entry name" value="UQ_con"/>
    <property type="match status" value="1"/>
</dbReference>
<keyword evidence="3" id="KW-0206">Cytoskeleton</keyword>
<protein>
    <submittedName>
        <fullName evidence="6">Ubiquitin-conjugating enzyme e2 q2</fullName>
    </submittedName>
</protein>
<dbReference type="PROSITE" id="PS50127">
    <property type="entry name" value="UBC_2"/>
    <property type="match status" value="1"/>
</dbReference>
<keyword evidence="2" id="KW-0963">Cytoplasm</keyword>
<dbReference type="SUPFAM" id="SSF48371">
    <property type="entry name" value="ARM repeat"/>
    <property type="match status" value="1"/>
</dbReference>
<evidence type="ECO:0000256" key="4">
    <source>
        <dbReference type="SAM" id="MobiDB-lite"/>
    </source>
</evidence>
<dbReference type="PROSITE" id="PS51257">
    <property type="entry name" value="PROKAR_LIPOPROTEIN"/>
    <property type="match status" value="1"/>
</dbReference>
<dbReference type="InterPro" id="IPR016024">
    <property type="entry name" value="ARM-type_fold"/>
</dbReference>
<proteinExistence type="predicted"/>
<dbReference type="Gene3D" id="1.25.10.10">
    <property type="entry name" value="Leucine-rich Repeat Variant"/>
    <property type="match status" value="1"/>
</dbReference>
<dbReference type="GO" id="GO:0051010">
    <property type="term" value="F:microtubule plus-end binding"/>
    <property type="evidence" value="ECO:0007669"/>
    <property type="project" value="InterPro"/>
</dbReference>
<feature type="compositionally biased region" description="Low complexity" evidence="4">
    <location>
        <begin position="9"/>
        <end position="32"/>
    </location>
</feature>
<feature type="region of interest" description="Disordered" evidence="4">
    <location>
        <begin position="57"/>
        <end position="90"/>
    </location>
</feature>
<dbReference type="OrthoDB" id="109543at2759"/>
<dbReference type="EMBL" id="JWZX01003099">
    <property type="protein sequence ID" value="KOO24381.1"/>
    <property type="molecule type" value="Genomic_DNA"/>
</dbReference>
<dbReference type="Proteomes" id="UP000037460">
    <property type="component" value="Unassembled WGS sequence"/>
</dbReference>
<dbReference type="GO" id="GO:0046785">
    <property type="term" value="P:microtubule polymerization"/>
    <property type="evidence" value="ECO:0007669"/>
    <property type="project" value="InterPro"/>
</dbReference>
<gene>
    <name evidence="6" type="ORF">Ctob_003750</name>
</gene>